<keyword evidence="1" id="KW-0812">Transmembrane</keyword>
<organism evidence="2 3">
    <name type="scientific">Pontibacter flavimaris</name>
    <dbReference type="NCBI Taxonomy" id="1797110"/>
    <lineage>
        <taxon>Bacteria</taxon>
        <taxon>Pseudomonadati</taxon>
        <taxon>Bacteroidota</taxon>
        <taxon>Cytophagia</taxon>
        <taxon>Cytophagales</taxon>
        <taxon>Hymenobacteraceae</taxon>
        <taxon>Pontibacter</taxon>
    </lineage>
</organism>
<accession>A0A1Q5PE57</accession>
<feature type="transmembrane region" description="Helical" evidence="1">
    <location>
        <begin position="38"/>
        <end position="56"/>
    </location>
</feature>
<evidence type="ECO:0000256" key="1">
    <source>
        <dbReference type="SAM" id="Phobius"/>
    </source>
</evidence>
<dbReference type="AlphaFoldDB" id="A0A1Q5PE57"/>
<name>A0A1Q5PE57_9BACT</name>
<evidence type="ECO:0000313" key="3">
    <source>
        <dbReference type="Proteomes" id="UP000186551"/>
    </source>
</evidence>
<evidence type="ECO:0000313" key="2">
    <source>
        <dbReference type="EMBL" id="OKL40504.1"/>
    </source>
</evidence>
<reference evidence="2 3" key="1">
    <citation type="submission" date="2016-03" db="EMBL/GenBank/DDBJ databases">
        <title>Genome sequence of Pontibacter sp. nov., of the family cytophagaceae, isolated from marine sediment of the Yellow Sea, China.</title>
        <authorList>
            <person name="Zhang G."/>
            <person name="Zhang R."/>
        </authorList>
    </citation>
    <scope>NUCLEOTIDE SEQUENCE [LARGE SCALE GENOMIC DNA]</scope>
    <source>
        <strain evidence="2 3">S10-8</strain>
    </source>
</reference>
<comment type="caution">
    <text evidence="2">The sequence shown here is derived from an EMBL/GenBank/DDBJ whole genome shotgun (WGS) entry which is preliminary data.</text>
</comment>
<gene>
    <name evidence="2" type="ORF">A3841_19635</name>
</gene>
<sequence>MVDKLLNHQSYYLGKLLHQRKESQHALKKKEASLGFDFGLPINLIIIFARIAFGFFCCTFKKFLMFFPLFEFFLALLLLLVS</sequence>
<proteinExistence type="predicted"/>
<dbReference type="EMBL" id="LVWA01000005">
    <property type="protein sequence ID" value="OKL40504.1"/>
    <property type="molecule type" value="Genomic_DNA"/>
</dbReference>
<dbReference type="Proteomes" id="UP000186551">
    <property type="component" value="Unassembled WGS sequence"/>
</dbReference>
<keyword evidence="1" id="KW-1133">Transmembrane helix</keyword>
<feature type="transmembrane region" description="Helical" evidence="1">
    <location>
        <begin position="63"/>
        <end position="81"/>
    </location>
</feature>
<keyword evidence="3" id="KW-1185">Reference proteome</keyword>
<protein>
    <submittedName>
        <fullName evidence="2">Uncharacterized protein</fullName>
    </submittedName>
</protein>
<keyword evidence="1" id="KW-0472">Membrane</keyword>